<name>A0AAU9ND59_9ASTR</name>
<proteinExistence type="predicted"/>
<organism evidence="1 2">
    <name type="scientific">Lactuca virosa</name>
    <dbReference type="NCBI Taxonomy" id="75947"/>
    <lineage>
        <taxon>Eukaryota</taxon>
        <taxon>Viridiplantae</taxon>
        <taxon>Streptophyta</taxon>
        <taxon>Embryophyta</taxon>
        <taxon>Tracheophyta</taxon>
        <taxon>Spermatophyta</taxon>
        <taxon>Magnoliopsida</taxon>
        <taxon>eudicotyledons</taxon>
        <taxon>Gunneridae</taxon>
        <taxon>Pentapetalae</taxon>
        <taxon>asterids</taxon>
        <taxon>campanulids</taxon>
        <taxon>Asterales</taxon>
        <taxon>Asteraceae</taxon>
        <taxon>Cichorioideae</taxon>
        <taxon>Cichorieae</taxon>
        <taxon>Lactucinae</taxon>
        <taxon>Lactuca</taxon>
    </lineage>
</organism>
<keyword evidence="2" id="KW-1185">Reference proteome</keyword>
<evidence type="ECO:0000313" key="1">
    <source>
        <dbReference type="EMBL" id="CAH1434670.1"/>
    </source>
</evidence>
<accession>A0AAU9ND59</accession>
<comment type="caution">
    <text evidence="1">The sequence shown here is derived from an EMBL/GenBank/DDBJ whole genome shotgun (WGS) entry which is preliminary data.</text>
</comment>
<gene>
    <name evidence="1" type="ORF">LVIROSA_LOCUS21171</name>
</gene>
<dbReference type="Proteomes" id="UP001157418">
    <property type="component" value="Unassembled WGS sequence"/>
</dbReference>
<sequence length="90" mass="10572">MPFKHSSLISLCCSSQKIGSYFEYRVSNGSYISKFPFYQIKNTFTFTIKPLWNQLQFTKPSTLQLQIILLRQQNHHNCSTNFHPNTIKNP</sequence>
<dbReference type="AlphaFoldDB" id="A0AAU9ND59"/>
<reference evidence="1 2" key="1">
    <citation type="submission" date="2022-01" db="EMBL/GenBank/DDBJ databases">
        <authorList>
            <person name="Xiong W."/>
            <person name="Schranz E."/>
        </authorList>
    </citation>
    <scope>NUCLEOTIDE SEQUENCE [LARGE SCALE GENOMIC DNA]</scope>
</reference>
<protein>
    <submittedName>
        <fullName evidence="1">Uncharacterized protein</fullName>
    </submittedName>
</protein>
<dbReference type="EMBL" id="CAKMRJ010003796">
    <property type="protein sequence ID" value="CAH1434670.1"/>
    <property type="molecule type" value="Genomic_DNA"/>
</dbReference>
<evidence type="ECO:0000313" key="2">
    <source>
        <dbReference type="Proteomes" id="UP001157418"/>
    </source>
</evidence>